<proteinExistence type="predicted"/>
<dbReference type="GO" id="GO:0016491">
    <property type="term" value="F:oxidoreductase activity"/>
    <property type="evidence" value="ECO:0007669"/>
    <property type="project" value="UniProtKB-KW"/>
</dbReference>
<reference evidence="5" key="1">
    <citation type="submission" date="2014-08" db="EMBL/GenBank/DDBJ databases">
        <authorList>
            <person name="Edwards T."/>
        </authorList>
    </citation>
    <scope>NUCLEOTIDE SEQUENCE [LARGE SCALE GENOMIC DNA]</scope>
</reference>
<dbReference type="PRINTS" id="PR00411">
    <property type="entry name" value="PNDRDTASEI"/>
</dbReference>
<dbReference type="Gene3D" id="3.50.50.60">
    <property type="entry name" value="FAD/NAD(P)-binding domain"/>
    <property type="match status" value="2"/>
</dbReference>
<evidence type="ECO:0000259" key="2">
    <source>
        <dbReference type="Pfam" id="PF07992"/>
    </source>
</evidence>
<dbReference type="InterPro" id="IPR023753">
    <property type="entry name" value="FAD/NAD-binding_dom"/>
</dbReference>
<dbReference type="PANTHER" id="PTHR42949">
    <property type="entry name" value="ANAEROBIC GLYCEROL-3-PHOSPHATE DEHYDROGENASE SUBUNIT B"/>
    <property type="match status" value="1"/>
</dbReference>
<accession>A0A0K2VQ84</accession>
<dbReference type="CDD" id="cd19946">
    <property type="entry name" value="GlpA-like_Fer2_BFD-like"/>
    <property type="match status" value="1"/>
</dbReference>
<feature type="domain" description="SoxA A3" evidence="3">
    <location>
        <begin position="380"/>
        <end position="455"/>
    </location>
</feature>
<dbReference type="Pfam" id="PF17806">
    <property type="entry name" value="SO_alpha_A3"/>
    <property type="match status" value="1"/>
</dbReference>
<dbReference type="AlphaFoldDB" id="A0A0K2VQ84"/>
<dbReference type="PANTHER" id="PTHR42949:SF3">
    <property type="entry name" value="ANAEROBIC GLYCEROL-3-PHOSPHATE DEHYDROGENASE SUBUNIT B"/>
    <property type="match status" value="1"/>
</dbReference>
<dbReference type="Proteomes" id="UP000182888">
    <property type="component" value="Unassembled WGS sequence"/>
</dbReference>
<dbReference type="SUPFAM" id="SSF51905">
    <property type="entry name" value="FAD/NAD(P)-binding domain"/>
    <property type="match status" value="1"/>
</dbReference>
<dbReference type="InterPro" id="IPR036188">
    <property type="entry name" value="FAD/NAD-bd_sf"/>
</dbReference>
<dbReference type="Gene3D" id="1.10.10.1100">
    <property type="entry name" value="BFD-like [2Fe-2S]-binding domain"/>
    <property type="match status" value="1"/>
</dbReference>
<dbReference type="PRINTS" id="PR00368">
    <property type="entry name" value="FADPNR"/>
</dbReference>
<dbReference type="EMBL" id="CCND01000005">
    <property type="protein sequence ID" value="CDX50973.1"/>
    <property type="molecule type" value="Genomic_DNA"/>
</dbReference>
<evidence type="ECO:0000259" key="3">
    <source>
        <dbReference type="Pfam" id="PF17806"/>
    </source>
</evidence>
<protein>
    <recommendedName>
        <fullName evidence="6">Opine oxidase subunit A</fullName>
    </recommendedName>
</protein>
<gene>
    <name evidence="4" type="ORF">MPL1032_130070</name>
</gene>
<dbReference type="PIRSF" id="PIRSF037495">
    <property type="entry name" value="Opine_OX_OoxA/HcnB"/>
    <property type="match status" value="1"/>
</dbReference>
<keyword evidence="1" id="KW-0560">Oxidoreductase</keyword>
<evidence type="ECO:0000313" key="4">
    <source>
        <dbReference type="EMBL" id="CDX50973.1"/>
    </source>
</evidence>
<evidence type="ECO:0000313" key="5">
    <source>
        <dbReference type="Proteomes" id="UP000182888"/>
    </source>
</evidence>
<feature type="domain" description="FAD/NAD(P)-binding" evidence="2">
    <location>
        <begin position="5"/>
        <end position="313"/>
    </location>
</feature>
<evidence type="ECO:0008006" key="6">
    <source>
        <dbReference type="Google" id="ProtNLM"/>
    </source>
</evidence>
<dbReference type="InterPro" id="IPR051691">
    <property type="entry name" value="Metab_Enz_Cyan_OpOx_G3PDH"/>
</dbReference>
<organism evidence="4 5">
    <name type="scientific">Mesorhizobium plurifarium</name>
    <dbReference type="NCBI Taxonomy" id="69974"/>
    <lineage>
        <taxon>Bacteria</taxon>
        <taxon>Pseudomonadati</taxon>
        <taxon>Pseudomonadota</taxon>
        <taxon>Alphaproteobacteria</taxon>
        <taxon>Hyphomicrobiales</taxon>
        <taxon>Phyllobacteriaceae</taxon>
        <taxon>Mesorhizobium</taxon>
    </lineage>
</organism>
<dbReference type="InterPro" id="IPR041117">
    <property type="entry name" value="SoxA_A3"/>
</dbReference>
<dbReference type="InterPro" id="IPR017224">
    <property type="entry name" value="Opine_Oxase_asu/HCN_bsu"/>
</dbReference>
<sequence>MSAPDLLIIGGGATGLSASIVARELGLSVELLDERPALGGNYFAGAGNPSAGKTKLGEGYARGADLLRKANGPAMRNGAFAWRIEPDGKTYFIEPDGKVGSISPRRLLIATGAQERPVPIPGALLPGVMYAGAAQLMLKTFGSIPAGRAVLVGSGPLLLLLAKQLLSQGAAPAAMIETTPRAGLLTTARSLPSALKVPALLSEGLGFRSALKKSAMAWHRQASGVFISGRDKAQSVTFTDRHGRRHTIMADLILLHDGIIPNDHVARQLKCKETWNPGQHCFNTTVDQWGETSRKGIFAAGDCTGIWGVEAARMSGEIAALEIARQLGFINADERDRRAAGPLRRRARQVAFRPFVETHFPPALARAGFAADDTVICRCEMVTAGEIRLAVRQGASGPDQLKSFTRCGMGPCQGRSCAMAVAEIIASETGRSIGEIGRHDIRAPLKPLPLGQIATARDAAEEIVA</sequence>
<name>A0A0K2VQ84_MESPL</name>
<dbReference type="Pfam" id="PF07992">
    <property type="entry name" value="Pyr_redox_2"/>
    <property type="match status" value="1"/>
</dbReference>
<dbReference type="InterPro" id="IPR041854">
    <property type="entry name" value="BFD-like_2Fe2S-bd_dom_sf"/>
</dbReference>
<evidence type="ECO:0000256" key="1">
    <source>
        <dbReference type="ARBA" id="ARBA00023002"/>
    </source>
</evidence>